<gene>
    <name evidence="3" type="ORF">ACA1_239520</name>
</gene>
<dbReference type="KEGG" id="acan:ACA1_239520"/>
<evidence type="ECO:0000259" key="2">
    <source>
        <dbReference type="PROSITE" id="PS50086"/>
    </source>
</evidence>
<feature type="region of interest" description="Disordered" evidence="1">
    <location>
        <begin position="484"/>
        <end position="523"/>
    </location>
</feature>
<proteinExistence type="predicted"/>
<feature type="compositionally biased region" description="Acidic residues" evidence="1">
    <location>
        <begin position="123"/>
        <end position="151"/>
    </location>
</feature>
<feature type="region of interest" description="Disordered" evidence="1">
    <location>
        <begin position="800"/>
        <end position="819"/>
    </location>
</feature>
<dbReference type="SMART" id="SM00164">
    <property type="entry name" value="TBC"/>
    <property type="match status" value="1"/>
</dbReference>
<dbReference type="Proteomes" id="UP000011083">
    <property type="component" value="Unassembled WGS sequence"/>
</dbReference>
<evidence type="ECO:0000256" key="1">
    <source>
        <dbReference type="SAM" id="MobiDB-lite"/>
    </source>
</evidence>
<organism evidence="3 4">
    <name type="scientific">Acanthamoeba castellanii (strain ATCC 30010 / Neff)</name>
    <dbReference type="NCBI Taxonomy" id="1257118"/>
    <lineage>
        <taxon>Eukaryota</taxon>
        <taxon>Amoebozoa</taxon>
        <taxon>Discosea</taxon>
        <taxon>Longamoebia</taxon>
        <taxon>Centramoebida</taxon>
        <taxon>Acanthamoebidae</taxon>
        <taxon>Acanthamoeba</taxon>
    </lineage>
</organism>
<feature type="compositionally biased region" description="Basic and acidic residues" evidence="1">
    <location>
        <begin position="152"/>
        <end position="162"/>
    </location>
</feature>
<dbReference type="VEuPathDB" id="AmoebaDB:ACA1_239520"/>
<dbReference type="SUPFAM" id="SSF47923">
    <property type="entry name" value="Ypt/Rab-GAP domain of gyp1p"/>
    <property type="match status" value="2"/>
</dbReference>
<dbReference type="Gene3D" id="1.10.8.270">
    <property type="entry name" value="putative rabgap domain of human tbc1 domain family member 14 like domains"/>
    <property type="match status" value="1"/>
</dbReference>
<feature type="compositionally biased region" description="Basic residues" evidence="1">
    <location>
        <begin position="31"/>
        <end position="42"/>
    </location>
</feature>
<feature type="domain" description="Rab-GAP TBC" evidence="2">
    <location>
        <begin position="211"/>
        <end position="418"/>
    </location>
</feature>
<evidence type="ECO:0000313" key="3">
    <source>
        <dbReference type="EMBL" id="ELR13336.1"/>
    </source>
</evidence>
<dbReference type="Pfam" id="PF00566">
    <property type="entry name" value="RabGAP-TBC"/>
    <property type="match status" value="1"/>
</dbReference>
<dbReference type="PANTHER" id="PTHR47219:SF9">
    <property type="entry name" value="GTPASE ACTIVATING PROTEIN AND CENTROSOME-ASSOCIATED, ISOFORM B"/>
    <property type="match status" value="1"/>
</dbReference>
<dbReference type="InterPro" id="IPR000195">
    <property type="entry name" value="Rab-GAP-TBC_dom"/>
</dbReference>
<feature type="region of interest" description="Disordered" evidence="1">
    <location>
        <begin position="107"/>
        <end position="162"/>
    </location>
</feature>
<feature type="compositionally biased region" description="Basic residues" evidence="1">
    <location>
        <begin position="751"/>
        <end position="764"/>
    </location>
</feature>
<dbReference type="GO" id="GO:0005096">
    <property type="term" value="F:GTPase activator activity"/>
    <property type="evidence" value="ECO:0007669"/>
    <property type="project" value="TreeGrafter"/>
</dbReference>
<feature type="region of interest" description="Disordered" evidence="1">
    <location>
        <begin position="587"/>
        <end position="786"/>
    </location>
</feature>
<dbReference type="PANTHER" id="PTHR47219">
    <property type="entry name" value="RAB GTPASE-ACTIVATING PROTEIN 1-LIKE"/>
    <property type="match status" value="1"/>
</dbReference>
<dbReference type="Gene3D" id="1.10.472.80">
    <property type="entry name" value="Ypt/Rab-GAP domain of gyp1p, domain 3"/>
    <property type="match status" value="1"/>
</dbReference>
<dbReference type="GeneID" id="14914018"/>
<keyword evidence="4" id="KW-1185">Reference proteome</keyword>
<dbReference type="GO" id="GO:0031267">
    <property type="term" value="F:small GTPase binding"/>
    <property type="evidence" value="ECO:0007669"/>
    <property type="project" value="TreeGrafter"/>
</dbReference>
<dbReference type="InterPro" id="IPR050302">
    <property type="entry name" value="Rab_GAP_TBC_domain"/>
</dbReference>
<reference evidence="3 4" key="1">
    <citation type="journal article" date="2013" name="Genome Biol.">
        <title>Genome of Acanthamoeba castellanii highlights extensive lateral gene transfer and early evolution of tyrosine kinase signaling.</title>
        <authorList>
            <person name="Clarke M."/>
            <person name="Lohan A.J."/>
            <person name="Liu B."/>
            <person name="Lagkouvardos I."/>
            <person name="Roy S."/>
            <person name="Zafar N."/>
            <person name="Bertelli C."/>
            <person name="Schilde C."/>
            <person name="Kianianmomeni A."/>
            <person name="Burglin T.R."/>
            <person name="Frech C."/>
            <person name="Turcotte B."/>
            <person name="Kopec K.O."/>
            <person name="Synnott J.M."/>
            <person name="Choo C."/>
            <person name="Paponov I."/>
            <person name="Finkler A."/>
            <person name="Soon Heng Tan C."/>
            <person name="Hutchins A.P."/>
            <person name="Weinmeier T."/>
            <person name="Rattei T."/>
            <person name="Chu J.S."/>
            <person name="Gimenez G."/>
            <person name="Irimia M."/>
            <person name="Rigden D.J."/>
            <person name="Fitzpatrick D.A."/>
            <person name="Lorenzo-Morales J."/>
            <person name="Bateman A."/>
            <person name="Chiu C.H."/>
            <person name="Tang P."/>
            <person name="Hegemann P."/>
            <person name="Fromm H."/>
            <person name="Raoult D."/>
            <person name="Greub G."/>
            <person name="Miranda-Saavedra D."/>
            <person name="Chen N."/>
            <person name="Nash P."/>
            <person name="Ginger M.L."/>
            <person name="Horn M."/>
            <person name="Schaap P."/>
            <person name="Caler L."/>
            <person name="Loftus B."/>
        </authorList>
    </citation>
    <scope>NUCLEOTIDE SEQUENCE [LARGE SCALE GENOMIC DNA]</scope>
    <source>
        <strain evidence="3 4">Neff</strain>
    </source>
</reference>
<feature type="compositionally biased region" description="Low complexity" evidence="1">
    <location>
        <begin position="695"/>
        <end position="741"/>
    </location>
</feature>
<dbReference type="OrthoDB" id="20092at2759"/>
<dbReference type="STRING" id="1257118.L8GM83"/>
<feature type="compositionally biased region" description="Basic residues" evidence="1">
    <location>
        <begin position="1"/>
        <end position="12"/>
    </location>
</feature>
<evidence type="ECO:0000313" key="4">
    <source>
        <dbReference type="Proteomes" id="UP000011083"/>
    </source>
</evidence>
<feature type="compositionally biased region" description="Polar residues" evidence="1">
    <location>
        <begin position="663"/>
        <end position="673"/>
    </location>
</feature>
<name>L8GM83_ACACF</name>
<feature type="region of interest" description="Disordered" evidence="1">
    <location>
        <begin position="1"/>
        <end position="74"/>
    </location>
</feature>
<dbReference type="PROSITE" id="PS50086">
    <property type="entry name" value="TBC_RABGAP"/>
    <property type="match status" value="1"/>
</dbReference>
<dbReference type="InterPro" id="IPR035969">
    <property type="entry name" value="Rab-GAP_TBC_sf"/>
</dbReference>
<protein>
    <submittedName>
        <fullName evidence="3">TBC domain containing protein</fullName>
    </submittedName>
</protein>
<dbReference type="AlphaFoldDB" id="L8GM83"/>
<feature type="compositionally biased region" description="Low complexity" evidence="1">
    <location>
        <begin position="43"/>
        <end position="65"/>
    </location>
</feature>
<dbReference type="EMBL" id="KB008093">
    <property type="protein sequence ID" value="ELR13336.1"/>
    <property type="molecule type" value="Genomic_DNA"/>
</dbReference>
<feature type="compositionally biased region" description="Low complexity" evidence="1">
    <location>
        <begin position="674"/>
        <end position="688"/>
    </location>
</feature>
<feature type="region of interest" description="Disordered" evidence="1">
    <location>
        <begin position="535"/>
        <end position="554"/>
    </location>
</feature>
<sequence>MSARSLHLKRRRLDFEDETAKEDELQISTRRIVKKKRRRVGGRKASSSTSPSPASSSSSGSSPSTNCVGDDVNKRKTPFEANYYNSEFAAVLLQEDDDEDINIVDEREHHQDDHQIDRHVETEHDDERDEEEDGEKEEQQEEEDEDDDEQERELTGEHDDFRSLYAEADQRKLAQQAREAAEEAKWRQVVATDSSTAVHSKTKLRGMVMGGVPTKYRASLWRALCYAHPWAAQQRTNEPALYARLLLNKDESKAVEQIRLDLDRTLVDNAIFTAIPDKCDHLFDVLKAYSCLNTSLGYCQGMAPVVGGLMAVLFNDDLLAAEDDRTSTLNELAFWLLAIILDGHGMSRYYEPGMEGLIKDAALFHEVLALHLPELAAHLDRHRLDVLMYMTPWFLSLYTQLPNWELVLAIYDMVFVEGTSALFRFALAILEGCAEELLSRQGIERILPYLLNVPVDKLRTAPVMQRAAALDIDDLLEQAHAKVAAAAAAPPPPTRRATLGGVPSTPQRMAPSTPLRTTAAAAGDAPSSSLFQRMFSAFPTPPRNNASTASSTSSSAIPFLASPFTAPTKRRMTTTAIAGAEAAVAAAATTPARHHQKPAQPAGFRPTTPFPASAKLRPAAPHLMPPHQFHRQHHHRSASETPMPAAMHGQRPRHRQPPARQASSPLRRSTALGSPSSPLAASSSSPSRAAKRRISAAVSSSPSSSSSPSRRSPATKGGRSALRSLISSSASGAFTSPAASPLSPVKDTPSRRPKKIRPKRMSVKRKFDDEDKENSPNIKSGDASDLKSFITPTKLRLVTNNTTPSKRARVEGASPAASSYYFSPSRSPVIAEGAIELKSLHTAKGPAASNKKRLLFVEE</sequence>
<feature type="compositionally biased region" description="Basic and acidic residues" evidence="1">
    <location>
        <begin position="107"/>
        <end position="122"/>
    </location>
</feature>
<dbReference type="RefSeq" id="XP_004335349.1">
    <property type="nucleotide sequence ID" value="XM_004335301.1"/>
</dbReference>
<accession>L8GM83</accession>